<protein>
    <recommendedName>
        <fullName evidence="4">Phosphoprotein</fullName>
    </recommendedName>
</protein>
<gene>
    <name evidence="2" type="ORF">KC01_LOCUS35190</name>
</gene>
<feature type="region of interest" description="Disordered" evidence="1">
    <location>
        <begin position="1"/>
        <end position="27"/>
    </location>
</feature>
<sequence length="95" mass="10520">MSGVSRRKDRRTKTDISGIPQQMESDCEISEEVASIPDSANTAGSAELAQSKLMLEGLARISNEIQDMGTKIRSELTGAKDELKQEITYLRQEMD</sequence>
<keyword evidence="3" id="KW-1185">Reference proteome</keyword>
<feature type="compositionally biased region" description="Basic residues" evidence="1">
    <location>
        <begin position="1"/>
        <end position="11"/>
    </location>
</feature>
<organism evidence="2 3">
    <name type="scientific">Knipowitschia caucasica</name>
    <name type="common">Caucasian dwarf goby</name>
    <name type="synonym">Pomatoschistus caucasicus</name>
    <dbReference type="NCBI Taxonomy" id="637954"/>
    <lineage>
        <taxon>Eukaryota</taxon>
        <taxon>Metazoa</taxon>
        <taxon>Chordata</taxon>
        <taxon>Craniata</taxon>
        <taxon>Vertebrata</taxon>
        <taxon>Euteleostomi</taxon>
        <taxon>Actinopterygii</taxon>
        <taxon>Neopterygii</taxon>
        <taxon>Teleostei</taxon>
        <taxon>Neoteleostei</taxon>
        <taxon>Acanthomorphata</taxon>
        <taxon>Gobiaria</taxon>
        <taxon>Gobiiformes</taxon>
        <taxon>Gobioidei</taxon>
        <taxon>Gobiidae</taxon>
        <taxon>Gobiinae</taxon>
        <taxon>Knipowitschia</taxon>
    </lineage>
</organism>
<evidence type="ECO:0008006" key="4">
    <source>
        <dbReference type="Google" id="ProtNLM"/>
    </source>
</evidence>
<dbReference type="EMBL" id="OZ035828">
    <property type="protein sequence ID" value="CAL1608220.1"/>
    <property type="molecule type" value="Genomic_DNA"/>
</dbReference>
<dbReference type="AlphaFoldDB" id="A0AAV2M4C4"/>
<dbReference type="Proteomes" id="UP001497482">
    <property type="component" value="Chromosome 6"/>
</dbReference>
<reference evidence="2 3" key="1">
    <citation type="submission" date="2024-04" db="EMBL/GenBank/DDBJ databases">
        <authorList>
            <person name="Waldvogel A.-M."/>
            <person name="Schoenle A."/>
        </authorList>
    </citation>
    <scope>NUCLEOTIDE SEQUENCE [LARGE SCALE GENOMIC DNA]</scope>
</reference>
<evidence type="ECO:0000313" key="2">
    <source>
        <dbReference type="EMBL" id="CAL1608220.1"/>
    </source>
</evidence>
<name>A0AAV2M4C4_KNICA</name>
<evidence type="ECO:0000313" key="3">
    <source>
        <dbReference type="Proteomes" id="UP001497482"/>
    </source>
</evidence>
<accession>A0AAV2M4C4</accession>
<evidence type="ECO:0000256" key="1">
    <source>
        <dbReference type="SAM" id="MobiDB-lite"/>
    </source>
</evidence>
<proteinExistence type="predicted"/>